<gene>
    <name evidence="8" type="ORF">HK097_006672</name>
</gene>
<feature type="transmembrane region" description="Helical" evidence="6">
    <location>
        <begin position="385"/>
        <end position="404"/>
    </location>
</feature>
<feature type="transmembrane region" description="Helical" evidence="6">
    <location>
        <begin position="295"/>
        <end position="316"/>
    </location>
</feature>
<evidence type="ECO:0000313" key="9">
    <source>
        <dbReference type="Proteomes" id="UP001212841"/>
    </source>
</evidence>
<evidence type="ECO:0000256" key="1">
    <source>
        <dbReference type="ARBA" id="ARBA00004141"/>
    </source>
</evidence>
<dbReference type="GO" id="GO:0022857">
    <property type="term" value="F:transmembrane transporter activity"/>
    <property type="evidence" value="ECO:0007669"/>
    <property type="project" value="InterPro"/>
</dbReference>
<dbReference type="InterPro" id="IPR036259">
    <property type="entry name" value="MFS_trans_sf"/>
</dbReference>
<evidence type="ECO:0000256" key="3">
    <source>
        <dbReference type="ARBA" id="ARBA00022989"/>
    </source>
</evidence>
<protein>
    <recommendedName>
        <fullName evidence="7">Major facilitator superfamily (MFS) profile domain-containing protein</fullName>
    </recommendedName>
</protein>
<dbReference type="PANTHER" id="PTHR23514:SF16">
    <property type="entry name" value="TRANSPORTER, PUTATIVE (AFU_ORTHOLOGUE AFUA_2G17270)-RELATED"/>
    <property type="match status" value="1"/>
</dbReference>
<sequence length="447" mass="48403">MSNTREKIDLQPTITTISTSSEKPPSQTSSHTLTNNQPQPKHILRLFSACFCFFVAGVNDASLGPLIPYVMEDYSVGTDDVGILFIPGLVGWIVAALLGSHMFAFMGRGGMMTLGAGFQVVGAIVRLVSPNYPLFAFTFFVNGFGIAIQDSQSNIYVASLGSSSHKFLGLIHAMWGLGCMIGPLVSTPIAAKTNWQYFYAVMLAFSVVNFVGVTIGFWEGLVCLKGRKEVDEEGSSTESEVEEKKQQSPTRMLIRAFQSPVVWVSSFFFFFYVGVETTLGNWIVEFLIHQRGGELHSMGYMPMALWGGLTAGRLFLADVTKRYGDRRMVIGYCVVTVACVLVLWFVKSIPVAGVMLGVIGFVSGPLFATGVDVSTSLLPEELHTAGIGLIFLIGSSGGSLLPWLTGFLANSKGIHVVMPIVTALFGATLVSWLLFPRKPAEVTTVHA</sequence>
<comment type="subcellular location">
    <subcellularLocation>
        <location evidence="1">Membrane</location>
        <topology evidence="1">Multi-pass membrane protein</topology>
    </subcellularLocation>
</comment>
<feature type="transmembrane region" description="Helical" evidence="6">
    <location>
        <begin position="81"/>
        <end position="98"/>
    </location>
</feature>
<dbReference type="Gene3D" id="1.20.1250.20">
    <property type="entry name" value="MFS general substrate transporter like domains"/>
    <property type="match status" value="2"/>
</dbReference>
<dbReference type="AlphaFoldDB" id="A0AAD5X216"/>
<dbReference type="InterPro" id="IPR020846">
    <property type="entry name" value="MFS_dom"/>
</dbReference>
<feature type="transmembrane region" description="Helical" evidence="6">
    <location>
        <begin position="416"/>
        <end position="435"/>
    </location>
</feature>
<comment type="caution">
    <text evidence="8">The sequence shown here is derived from an EMBL/GenBank/DDBJ whole genome shotgun (WGS) entry which is preliminary data.</text>
</comment>
<keyword evidence="4 6" id="KW-0472">Membrane</keyword>
<dbReference type="PROSITE" id="PS50850">
    <property type="entry name" value="MFS"/>
    <property type="match status" value="1"/>
</dbReference>
<dbReference type="InterPro" id="IPR051788">
    <property type="entry name" value="MFS_Transporter"/>
</dbReference>
<dbReference type="GO" id="GO:0016020">
    <property type="term" value="C:membrane"/>
    <property type="evidence" value="ECO:0007669"/>
    <property type="project" value="UniProtKB-SubCell"/>
</dbReference>
<feature type="region of interest" description="Disordered" evidence="5">
    <location>
        <begin position="1"/>
        <end position="36"/>
    </location>
</feature>
<dbReference type="Proteomes" id="UP001212841">
    <property type="component" value="Unassembled WGS sequence"/>
</dbReference>
<proteinExistence type="predicted"/>
<evidence type="ECO:0000256" key="2">
    <source>
        <dbReference type="ARBA" id="ARBA00022692"/>
    </source>
</evidence>
<keyword evidence="9" id="KW-1185">Reference proteome</keyword>
<feature type="transmembrane region" description="Helical" evidence="6">
    <location>
        <begin position="43"/>
        <end position="61"/>
    </location>
</feature>
<dbReference type="Pfam" id="PF07690">
    <property type="entry name" value="MFS_1"/>
    <property type="match status" value="1"/>
</dbReference>
<evidence type="ECO:0000256" key="4">
    <source>
        <dbReference type="ARBA" id="ARBA00023136"/>
    </source>
</evidence>
<dbReference type="FunFam" id="1.20.1250.20:FF:000286">
    <property type="entry name" value="MFS efflux transporter"/>
    <property type="match status" value="1"/>
</dbReference>
<dbReference type="PANTHER" id="PTHR23514">
    <property type="entry name" value="BYPASS OF STOP CODON PROTEIN 6"/>
    <property type="match status" value="1"/>
</dbReference>
<dbReference type="EMBL" id="JADGJD010000313">
    <property type="protein sequence ID" value="KAJ3052232.1"/>
    <property type="molecule type" value="Genomic_DNA"/>
</dbReference>
<keyword evidence="2 6" id="KW-0812">Transmembrane</keyword>
<feature type="transmembrane region" description="Helical" evidence="6">
    <location>
        <begin position="352"/>
        <end position="373"/>
    </location>
</feature>
<feature type="transmembrane region" description="Helical" evidence="6">
    <location>
        <begin position="169"/>
        <end position="191"/>
    </location>
</feature>
<evidence type="ECO:0000259" key="7">
    <source>
        <dbReference type="PROSITE" id="PS50850"/>
    </source>
</evidence>
<feature type="domain" description="Major facilitator superfamily (MFS) profile" evidence="7">
    <location>
        <begin position="45"/>
        <end position="439"/>
    </location>
</feature>
<feature type="compositionally biased region" description="Polar residues" evidence="5">
    <location>
        <begin position="12"/>
        <end position="36"/>
    </location>
</feature>
<evidence type="ECO:0000256" key="6">
    <source>
        <dbReference type="SAM" id="Phobius"/>
    </source>
</evidence>
<organism evidence="8 9">
    <name type="scientific">Rhizophlyctis rosea</name>
    <dbReference type="NCBI Taxonomy" id="64517"/>
    <lineage>
        <taxon>Eukaryota</taxon>
        <taxon>Fungi</taxon>
        <taxon>Fungi incertae sedis</taxon>
        <taxon>Chytridiomycota</taxon>
        <taxon>Chytridiomycota incertae sedis</taxon>
        <taxon>Chytridiomycetes</taxon>
        <taxon>Rhizophlyctidales</taxon>
        <taxon>Rhizophlyctidaceae</taxon>
        <taxon>Rhizophlyctis</taxon>
    </lineage>
</organism>
<reference evidence="8" key="1">
    <citation type="submission" date="2020-05" db="EMBL/GenBank/DDBJ databases">
        <title>Phylogenomic resolution of chytrid fungi.</title>
        <authorList>
            <person name="Stajich J.E."/>
            <person name="Amses K."/>
            <person name="Simmons R."/>
            <person name="Seto K."/>
            <person name="Myers J."/>
            <person name="Bonds A."/>
            <person name="Quandt C.A."/>
            <person name="Barry K."/>
            <person name="Liu P."/>
            <person name="Grigoriev I."/>
            <person name="Longcore J.E."/>
            <person name="James T.Y."/>
        </authorList>
    </citation>
    <scope>NUCLEOTIDE SEQUENCE</scope>
    <source>
        <strain evidence="8">JEL0318</strain>
    </source>
</reference>
<evidence type="ECO:0000313" key="8">
    <source>
        <dbReference type="EMBL" id="KAJ3052232.1"/>
    </source>
</evidence>
<feature type="transmembrane region" description="Helical" evidence="6">
    <location>
        <begin position="131"/>
        <end position="148"/>
    </location>
</feature>
<evidence type="ECO:0000256" key="5">
    <source>
        <dbReference type="SAM" id="MobiDB-lite"/>
    </source>
</evidence>
<dbReference type="SUPFAM" id="SSF103473">
    <property type="entry name" value="MFS general substrate transporter"/>
    <property type="match status" value="1"/>
</dbReference>
<feature type="transmembrane region" description="Helical" evidence="6">
    <location>
        <begin position="253"/>
        <end position="275"/>
    </location>
</feature>
<dbReference type="InterPro" id="IPR011701">
    <property type="entry name" value="MFS"/>
</dbReference>
<accession>A0AAD5X216</accession>
<feature type="transmembrane region" description="Helical" evidence="6">
    <location>
        <begin position="328"/>
        <end position="346"/>
    </location>
</feature>
<keyword evidence="3 6" id="KW-1133">Transmembrane helix</keyword>
<feature type="transmembrane region" description="Helical" evidence="6">
    <location>
        <begin position="197"/>
        <end position="218"/>
    </location>
</feature>
<name>A0AAD5X216_9FUNG</name>